<dbReference type="RefSeq" id="WP_021874965.1">
    <property type="nucleotide sequence ID" value="NZ_CBML010000006.1"/>
</dbReference>
<keyword evidence="1" id="KW-0175">Coiled coil</keyword>
<proteinExistence type="predicted"/>
<gene>
    <name evidence="2" type="ORF">CCH01_06150</name>
</gene>
<evidence type="ECO:0008006" key="4">
    <source>
        <dbReference type="Google" id="ProtNLM"/>
    </source>
</evidence>
<evidence type="ECO:0000256" key="1">
    <source>
        <dbReference type="SAM" id="Coils"/>
    </source>
</evidence>
<sequence length="687" mass="77737">MPEILNLNNSYNISNSKKISSKLTFNTGEKFSGKVIKKGEGNTATIKLVDGWEFEAEIDGDIDSLDQGFNKFQVEDFKDGKIKLKLIKQDTSSESGKDSELSNILSKEGLEKADETLLKEMLKFDIPLTKDNIRKIKSFINFKENMVDNPKEIDVFIEKYLQSKGIEQNSSKGEAITKELKEFLDVFKNMSKEDILLFLENDIDFTTENINGYTKLFKEGESLESILKNLEKELDNFDVKVSEKGIEDTVNTKENIPKGEALDSKLDSLKAKITEKGIENKSDTKVNIPRAENINNEEKDSVDKVSSNIAKGIYEKQDSKANSKINILGILKSMSGKSEEPAIVGLKEILNNRKNEFTTNEFKEISSKLDKLSTEDVLLEFKEITNNSKGNDFLKALQKSMESDNNKSTKDLNITKNEFTKEALDKTISSFLGKEIKLTEEEFLKLNDIIKLEGKNIEEANINNKDINTKVEVKDELSNKDIVSQAKEEILVKEAVKEIIKDKPISQEVIKDSIVTKSEEGKNIIKEVLSQVKGDNENSTKIINILKNSINDIKLFNKISQEYYYMDIPVNIRERDYPCKLIVKDNRKDGKKIDSTNVKLVVTVKTINLGTVDGYIKVLDKKISVDLKCEEKALKVVDMAKEKLIKNIQSLGFTVGVKVSKKEDEVSITSCREFFNDNNTASIDIKV</sequence>
<dbReference type="EMBL" id="LT799839">
    <property type="protein sequence ID" value="SLK14246.1"/>
    <property type="molecule type" value="Genomic_DNA"/>
</dbReference>
<protein>
    <recommendedName>
        <fullName evidence="4">Flagellar hook-length control protein-like C-terminal domain-containing protein</fullName>
    </recommendedName>
</protein>
<accession>S6F7N7</accession>
<reference evidence="3" key="1">
    <citation type="submission" date="2017-03" db="EMBL/GenBank/DDBJ databases">
        <authorList>
            <person name="Falquet L."/>
            <person name="Falquet L."/>
        </authorList>
    </citation>
    <scope>NUCLEOTIDE SEQUENCE [LARGE SCALE GENOMIC DNA]</scope>
</reference>
<dbReference type="AlphaFoldDB" id="S6F7N7"/>
<dbReference type="STRING" id="1351755.CCH01_06150"/>
<evidence type="ECO:0000313" key="3">
    <source>
        <dbReference type="Proteomes" id="UP000190476"/>
    </source>
</evidence>
<evidence type="ECO:0000313" key="2">
    <source>
        <dbReference type="EMBL" id="SLK14246.1"/>
    </source>
</evidence>
<feature type="coiled-coil region" evidence="1">
    <location>
        <begin position="213"/>
        <end position="247"/>
    </location>
</feature>
<organism evidence="2 3">
    <name type="scientific">Clostridium chauvoei JF4335</name>
    <dbReference type="NCBI Taxonomy" id="1351755"/>
    <lineage>
        <taxon>Bacteria</taxon>
        <taxon>Bacillati</taxon>
        <taxon>Bacillota</taxon>
        <taxon>Clostridia</taxon>
        <taxon>Eubacteriales</taxon>
        <taxon>Clostridiaceae</taxon>
        <taxon>Clostridium</taxon>
    </lineage>
</organism>
<keyword evidence="3" id="KW-1185">Reference proteome</keyword>
<name>S6F7N7_9CLOT</name>
<dbReference type="Proteomes" id="UP000190476">
    <property type="component" value="Chromosome I"/>
</dbReference>